<feature type="transmembrane region" description="Helical" evidence="1">
    <location>
        <begin position="291"/>
        <end position="312"/>
    </location>
</feature>
<feature type="transmembrane region" description="Helical" evidence="1">
    <location>
        <begin position="266"/>
        <end position="284"/>
    </location>
</feature>
<protein>
    <submittedName>
        <fullName evidence="2">HupE/UreJ family protein</fullName>
    </submittedName>
</protein>
<evidence type="ECO:0000256" key="1">
    <source>
        <dbReference type="SAM" id="Phobius"/>
    </source>
</evidence>
<gene>
    <name evidence="2" type="ORF">LGQ03_02260</name>
</gene>
<keyword evidence="1" id="KW-0812">Transmembrane</keyword>
<dbReference type="Pfam" id="PF13795">
    <property type="entry name" value="HupE_UreJ_2"/>
    <property type="match status" value="1"/>
</dbReference>
<evidence type="ECO:0000313" key="3">
    <source>
        <dbReference type="Proteomes" id="UP001138961"/>
    </source>
</evidence>
<keyword evidence="1" id="KW-1133">Transmembrane helix</keyword>
<feature type="transmembrane region" description="Helical" evidence="1">
    <location>
        <begin position="237"/>
        <end position="260"/>
    </location>
</feature>
<reference evidence="2" key="1">
    <citation type="submission" date="2021-10" db="EMBL/GenBank/DDBJ databases">
        <title>Loktanella gaetbuli sp. nov., isolated from a tidal flat.</title>
        <authorList>
            <person name="Park S."/>
            <person name="Yoon J.-H."/>
        </authorList>
    </citation>
    <scope>NUCLEOTIDE SEQUENCE</scope>
    <source>
        <strain evidence="2">TSTF-M6</strain>
    </source>
</reference>
<dbReference type="InterPro" id="IPR032809">
    <property type="entry name" value="Put_HupE_UreJ"/>
</dbReference>
<proteinExistence type="predicted"/>
<evidence type="ECO:0000313" key="2">
    <source>
        <dbReference type="EMBL" id="MCB5198054.1"/>
    </source>
</evidence>
<dbReference type="Proteomes" id="UP001138961">
    <property type="component" value="Unassembled WGS sequence"/>
</dbReference>
<name>A0ABS8BQP5_9RHOB</name>
<feature type="transmembrane region" description="Helical" evidence="1">
    <location>
        <begin position="360"/>
        <end position="386"/>
    </location>
</feature>
<comment type="caution">
    <text evidence="2">The sequence shown here is derived from an EMBL/GenBank/DDBJ whole genome shotgun (WGS) entry which is preliminary data.</text>
</comment>
<organism evidence="2 3">
    <name type="scientific">Loktanella gaetbuli</name>
    <dbReference type="NCBI Taxonomy" id="2881335"/>
    <lineage>
        <taxon>Bacteria</taxon>
        <taxon>Pseudomonadati</taxon>
        <taxon>Pseudomonadota</taxon>
        <taxon>Alphaproteobacteria</taxon>
        <taxon>Rhodobacterales</taxon>
        <taxon>Roseobacteraceae</taxon>
        <taxon>Loktanella</taxon>
    </lineage>
</organism>
<keyword evidence="3" id="KW-1185">Reference proteome</keyword>
<feature type="transmembrane region" description="Helical" evidence="1">
    <location>
        <begin position="324"/>
        <end position="348"/>
    </location>
</feature>
<accession>A0ABS8BQP5</accession>
<feature type="transmembrane region" description="Helical" evidence="1">
    <location>
        <begin position="422"/>
        <end position="439"/>
    </location>
</feature>
<feature type="transmembrane region" description="Helical" evidence="1">
    <location>
        <begin position="212"/>
        <end position="230"/>
    </location>
</feature>
<dbReference type="EMBL" id="JAJATZ010000001">
    <property type="protein sequence ID" value="MCB5198054.1"/>
    <property type="molecule type" value="Genomic_DNA"/>
</dbReference>
<feature type="transmembrane region" description="Helical" evidence="1">
    <location>
        <begin position="392"/>
        <end position="410"/>
    </location>
</feature>
<dbReference type="RefSeq" id="WP_226747065.1">
    <property type="nucleotide sequence ID" value="NZ_JAJATZ010000001.1"/>
</dbReference>
<sequence>MTSSLFTGPRVLFLGLLSSLALVFITLASPLRAHEVLPAIADMTRDGDRLIFSVDANIEGFLAGIDKSAVTDTDTAPQAARYDALRALPPQEIAAEFTAFFPTMAEGIMVMADGQALPLVLESVTTEPVDDPEVPRVSTFVFTADLPAGADSVTVGWDRSYGGLVLRQQGVDQPYDAFLQGGATSDVIALGGGNAKGTMATFFSYIPTGFDHIVPLGLDHILFVLGLFFLSTRLAPLLWQVSAFTLAHTITLALAALGYVTVPASIVEPLIALSIAYVAIENLFSRGLSPWRPVIIFGFGLLHGLGFASVLAEFGLPEGQFVPALIGFNIGVEIGQLSVIALAFLCVYKAQDYSAAGTRSITAAAAYLVAVVVLLAMLVPLAAYAPGWTGDLLPVMATFAVLLGLCAVAVNVGRYDSYSDVVAQPASVLIALVAIYWTIERVFL</sequence>
<keyword evidence="1" id="KW-0472">Membrane</keyword>